<dbReference type="Gene3D" id="1.25.40.10">
    <property type="entry name" value="Tetratricopeptide repeat domain"/>
    <property type="match status" value="3"/>
</dbReference>
<dbReference type="InterPro" id="IPR019734">
    <property type="entry name" value="TPR_rpt"/>
</dbReference>
<dbReference type="GO" id="GO:0008270">
    <property type="term" value="F:zinc ion binding"/>
    <property type="evidence" value="ECO:0007669"/>
    <property type="project" value="UniProtKB-KW"/>
</dbReference>
<dbReference type="FunFam" id="1.25.40.10:FF:000760">
    <property type="entry name" value="Pentatricopeptide repeat-containing protein At5g27460"/>
    <property type="match status" value="1"/>
</dbReference>
<protein>
    <recommendedName>
        <fullName evidence="15">DEUBAD domain-containing protein</fullName>
    </recommendedName>
</protein>
<organism evidence="16 17">
    <name type="scientific">Urochloa decumbens</name>
    <dbReference type="NCBI Taxonomy" id="240449"/>
    <lineage>
        <taxon>Eukaryota</taxon>
        <taxon>Viridiplantae</taxon>
        <taxon>Streptophyta</taxon>
        <taxon>Embryophyta</taxon>
        <taxon>Tracheophyta</taxon>
        <taxon>Spermatophyta</taxon>
        <taxon>Magnoliopsida</taxon>
        <taxon>Liliopsida</taxon>
        <taxon>Poales</taxon>
        <taxon>Poaceae</taxon>
        <taxon>PACMAD clade</taxon>
        <taxon>Panicoideae</taxon>
        <taxon>Panicodae</taxon>
        <taxon>Paniceae</taxon>
        <taxon>Melinidinae</taxon>
        <taxon>Urochloa</taxon>
    </lineage>
</organism>
<comment type="similarity">
    <text evidence="3">Belongs to the PPR family. P subfamily.</text>
</comment>
<comment type="subcellular location">
    <subcellularLocation>
        <location evidence="2">Mitochondrion</location>
    </subcellularLocation>
    <subcellularLocation>
        <location evidence="1">Nucleus</location>
    </subcellularLocation>
</comment>
<dbReference type="AlphaFoldDB" id="A0ABC9F696"/>
<dbReference type="PROSITE" id="PS51916">
    <property type="entry name" value="DEUBAD"/>
    <property type="match status" value="1"/>
</dbReference>
<dbReference type="PANTHER" id="PTHR45717">
    <property type="entry name" value="OS12G0527900 PROTEIN"/>
    <property type="match status" value="1"/>
</dbReference>
<feature type="repeat" description="PPR" evidence="13">
    <location>
        <begin position="733"/>
        <end position="767"/>
    </location>
</feature>
<evidence type="ECO:0000256" key="10">
    <source>
        <dbReference type="ARBA" id="ARBA00023128"/>
    </source>
</evidence>
<feature type="region of interest" description="Disordered" evidence="14">
    <location>
        <begin position="1"/>
        <end position="69"/>
    </location>
</feature>
<accession>A0ABC9F696</accession>
<evidence type="ECO:0000256" key="14">
    <source>
        <dbReference type="SAM" id="MobiDB-lite"/>
    </source>
</evidence>
<evidence type="ECO:0000256" key="12">
    <source>
        <dbReference type="ARBA" id="ARBA00023242"/>
    </source>
</evidence>
<dbReference type="InterPro" id="IPR028020">
    <property type="entry name" value="ASX_DEUBAD_dom"/>
</dbReference>
<dbReference type="Pfam" id="PF13919">
    <property type="entry name" value="ASXH"/>
    <property type="match status" value="1"/>
</dbReference>
<evidence type="ECO:0000256" key="3">
    <source>
        <dbReference type="ARBA" id="ARBA00007626"/>
    </source>
</evidence>
<dbReference type="EMBL" id="OZ075115">
    <property type="protein sequence ID" value="CAL5069178.1"/>
    <property type="molecule type" value="Genomic_DNA"/>
</dbReference>
<keyword evidence="11" id="KW-0804">Transcription</keyword>
<gene>
    <name evidence="16" type="ORF">URODEC1_LOCUS102043</name>
</gene>
<keyword evidence="10" id="KW-0496">Mitochondrion</keyword>
<keyword evidence="8" id="KW-0809">Transit peptide</keyword>
<keyword evidence="9" id="KW-0805">Transcription regulation</keyword>
<dbReference type="Gene3D" id="1.10.2020.20">
    <property type="match status" value="1"/>
</dbReference>
<dbReference type="GO" id="GO:0005739">
    <property type="term" value="C:mitochondrion"/>
    <property type="evidence" value="ECO:0007669"/>
    <property type="project" value="UniProtKB-SubCell"/>
</dbReference>
<evidence type="ECO:0000256" key="9">
    <source>
        <dbReference type="ARBA" id="ARBA00023015"/>
    </source>
</evidence>
<keyword evidence="7" id="KW-0862">Zinc</keyword>
<keyword evidence="5" id="KW-0677">Repeat</keyword>
<feature type="repeat" description="PPR" evidence="13">
    <location>
        <begin position="803"/>
        <end position="833"/>
    </location>
</feature>
<dbReference type="SUPFAM" id="SSF48452">
    <property type="entry name" value="TPR-like"/>
    <property type="match status" value="1"/>
</dbReference>
<feature type="repeat" description="PPR" evidence="13">
    <location>
        <begin position="944"/>
        <end position="978"/>
    </location>
</feature>
<evidence type="ECO:0000256" key="5">
    <source>
        <dbReference type="ARBA" id="ARBA00022737"/>
    </source>
</evidence>
<evidence type="ECO:0000256" key="11">
    <source>
        <dbReference type="ARBA" id="ARBA00023163"/>
    </source>
</evidence>
<evidence type="ECO:0000256" key="6">
    <source>
        <dbReference type="ARBA" id="ARBA00022771"/>
    </source>
</evidence>
<evidence type="ECO:0000259" key="15">
    <source>
        <dbReference type="PROSITE" id="PS51916"/>
    </source>
</evidence>
<dbReference type="InterPro" id="IPR002885">
    <property type="entry name" value="PPR_rpt"/>
</dbReference>
<sequence length="1068" mass="118832">MHRKDDIDDDEPRVSKLKPPTSKSKSQKKKPNHTIMDNGPFSCQNFRKMGDADPSNRSSSGSAVSYSESCGPYGVVDASEMTGSAQSHAWESLVPSKKRSCATRPKPSPVEMLAKDLNSIMHEEQLYYLSGSSEEDLLYHSETPVGSFEIGSGSVLLRHPNSKSTEEESEACSIPADNKSYITSESYSGSASFVVHSGNRAAVNFNAATARPKRSSLHIEDNGRRDKLHYENQHILESIDSPLVSVDLEDVVNYSNFVKYLTKEDQQQLLKLLPPTESSTPPDSLRSMFSSIQFSDAIDSYRMLLGEGILDPSFSGDEGWKTVKMLALTNLTKCKWLECYKEQKKKGIKAIGGVENISGSKGFTKSTVNPLKRSRDTSIQSDTEIDGIMRSPKRVLKSGDLASQFKSSSMLKYGYATKDSACTGALSLFMLPPEKLSLLVPPRYADGDSDQDLLLDIPLNARHVEAELLFQPSQLSSITHSSTSVDGVAGGEGRLKQPYLQSVLKLFVGSPVLAKTMFYDDSVGCANPTPLFLIPSLHPQRKSALLLAARPPPLTMLLHLVTSSSPLTTARPSTHRRPCVSAAASVTVRCAASSSSSTPSSSGSEAAAAGKQVAKVHSYGSVDYERRAPLRWSTLYRRIAVGHGGRPVGRTLGAWDEGERRLDKWELCRIAKELRKFRRFNLALQVYDWMTERRDRFPLSSSDMAIQLDLIAKVRDVSHAEKYFQDLPDALKDKRTYGSLLNVYAQAMMKEKTEGTFEQMRKKGFASDTLPCNVLMNFYVDVGEPDKVSAIIDEMKERNVSFDVCTYNIWIKSCAAKQDADEMEQVFNQMIADLSVIANWTTYTTLASMYIKLGNTKKAEECLKEAEKRTTGREKKCFHYLITLYSHLGKKEEVYRIWNWYKATFPTIHNLGYQEVLSALVRLGDIEGAELLYEEWASKSSSFDPKTMNILLAWYAREGLITKSEQILNRFVEKGGNPKPNTWEILATAYLKVNKISEALSCMEKATAVKSVSKWKPRPTNVESLLASFKEKNDTEGAHRLVSVLTSRGCAEDEEYKSLINTYAFAGT</sequence>
<dbReference type="GO" id="GO:0005634">
    <property type="term" value="C:nucleus"/>
    <property type="evidence" value="ECO:0007669"/>
    <property type="project" value="UniProtKB-SubCell"/>
</dbReference>
<dbReference type="FunFam" id="1.25.40.10:FF:000385">
    <property type="entry name" value="Pentatricopeptide repeat-containing protein mitochondrial"/>
    <property type="match status" value="1"/>
</dbReference>
<keyword evidence="12" id="KW-0539">Nucleus</keyword>
<name>A0ABC9F696_9POAL</name>
<dbReference type="PANTHER" id="PTHR45717:SF3">
    <property type="entry name" value="OS04G0544400 PROTEIN"/>
    <property type="match status" value="1"/>
</dbReference>
<evidence type="ECO:0000313" key="16">
    <source>
        <dbReference type="EMBL" id="CAL5069178.1"/>
    </source>
</evidence>
<evidence type="ECO:0000256" key="1">
    <source>
        <dbReference type="ARBA" id="ARBA00004123"/>
    </source>
</evidence>
<dbReference type="Pfam" id="PF13041">
    <property type="entry name" value="PPR_2"/>
    <property type="match status" value="1"/>
</dbReference>
<keyword evidence="4" id="KW-0479">Metal-binding</keyword>
<dbReference type="Pfam" id="PF13181">
    <property type="entry name" value="TPR_8"/>
    <property type="match status" value="1"/>
</dbReference>
<proteinExistence type="inferred from homology"/>
<dbReference type="PROSITE" id="PS51375">
    <property type="entry name" value="PPR"/>
    <property type="match status" value="4"/>
</dbReference>
<feature type="repeat" description="PPR" evidence="13">
    <location>
        <begin position="768"/>
        <end position="802"/>
    </location>
</feature>
<feature type="compositionally biased region" description="Low complexity" evidence="14">
    <location>
        <begin position="55"/>
        <end position="69"/>
    </location>
</feature>
<evidence type="ECO:0000256" key="4">
    <source>
        <dbReference type="ARBA" id="ARBA00022723"/>
    </source>
</evidence>
<dbReference type="GO" id="GO:0003729">
    <property type="term" value="F:mRNA binding"/>
    <property type="evidence" value="ECO:0007669"/>
    <property type="project" value="UniProtKB-ARBA"/>
</dbReference>
<evidence type="ECO:0000256" key="8">
    <source>
        <dbReference type="ARBA" id="ARBA00022946"/>
    </source>
</evidence>
<dbReference type="Proteomes" id="UP001497457">
    <property type="component" value="Chromosome 5rd"/>
</dbReference>
<reference evidence="16 17" key="2">
    <citation type="submission" date="2024-10" db="EMBL/GenBank/DDBJ databases">
        <authorList>
            <person name="Ryan C."/>
        </authorList>
    </citation>
    <scope>NUCLEOTIDE SEQUENCE [LARGE SCALE GENOMIC DNA]</scope>
</reference>
<reference evidence="17" key="1">
    <citation type="submission" date="2024-06" db="EMBL/GenBank/DDBJ databases">
        <authorList>
            <person name="Ryan C."/>
        </authorList>
    </citation>
    <scope>NUCLEOTIDE SEQUENCE [LARGE SCALE GENOMIC DNA]</scope>
</reference>
<evidence type="ECO:0000313" key="17">
    <source>
        <dbReference type="Proteomes" id="UP001497457"/>
    </source>
</evidence>
<feature type="domain" description="DEUBAD" evidence="15">
    <location>
        <begin position="239"/>
        <end position="350"/>
    </location>
</feature>
<keyword evidence="6" id="KW-0863">Zinc-finger</keyword>
<dbReference type="Pfam" id="PF01535">
    <property type="entry name" value="PPR"/>
    <property type="match status" value="2"/>
</dbReference>
<dbReference type="InterPro" id="IPR011990">
    <property type="entry name" value="TPR-like_helical_dom_sf"/>
</dbReference>
<dbReference type="NCBIfam" id="TIGR00756">
    <property type="entry name" value="PPR"/>
    <property type="match status" value="2"/>
</dbReference>
<evidence type="ECO:0000256" key="2">
    <source>
        <dbReference type="ARBA" id="ARBA00004173"/>
    </source>
</evidence>
<dbReference type="InterPro" id="IPR044867">
    <property type="entry name" value="DEUBAD_dom"/>
</dbReference>
<evidence type="ECO:0000256" key="13">
    <source>
        <dbReference type="PROSITE-ProRule" id="PRU00708"/>
    </source>
</evidence>
<evidence type="ECO:0000256" key="7">
    <source>
        <dbReference type="ARBA" id="ARBA00022833"/>
    </source>
</evidence>
<keyword evidence="17" id="KW-1185">Reference proteome</keyword>
<dbReference type="InterPro" id="IPR038108">
    <property type="entry name" value="RPN13_DEUBAD_sf"/>
</dbReference>